<sequence length="246" mass="25186">MKVANKKSLKIKVAGAVVALALGLGATLLVAKSSLTESQAPTQQAENQGIDSTNLDQSDSGQKAGDAGEQSGQKAGDAGEQSGGVNGNWSPDVVIDRPNGLPGEIGSPAAPRAGAGERCLTPACLGLGYGAAPRIPNVDLVGPTYWEIDLFDCVTHRDPLPAGAGPGQLGNPWWVLTISVRSVNDPAGVRSVTVNGFATVRTDNTYVATFATRSAFGNTTVVLTDNLGNKTTVAGPSWNDFDCGIL</sequence>
<evidence type="ECO:0000256" key="1">
    <source>
        <dbReference type="SAM" id="MobiDB-lite"/>
    </source>
</evidence>
<reference evidence="3" key="1">
    <citation type="submission" date="2020-05" db="EMBL/GenBank/DDBJ databases">
        <authorList>
            <person name="Chiriac C."/>
            <person name="Salcher M."/>
            <person name="Ghai R."/>
            <person name="Kavagutti S V."/>
        </authorList>
    </citation>
    <scope>NUCLEOTIDE SEQUENCE</scope>
</reference>
<proteinExistence type="predicted"/>
<gene>
    <name evidence="2" type="ORF">UFOPK2683_01018</name>
    <name evidence="3" type="ORF">UFOPK3897_01192</name>
</gene>
<evidence type="ECO:0000313" key="3">
    <source>
        <dbReference type="EMBL" id="CAB4982403.1"/>
    </source>
</evidence>
<dbReference type="EMBL" id="CAFBOF010000029">
    <property type="protein sequence ID" value="CAB4982403.1"/>
    <property type="molecule type" value="Genomic_DNA"/>
</dbReference>
<feature type="compositionally biased region" description="Polar residues" evidence="1">
    <location>
        <begin position="38"/>
        <end position="61"/>
    </location>
</feature>
<accession>A0A6J7MVR1</accession>
<evidence type="ECO:0000313" key="2">
    <source>
        <dbReference type="EMBL" id="CAB4726619.1"/>
    </source>
</evidence>
<feature type="region of interest" description="Disordered" evidence="1">
    <location>
        <begin position="38"/>
        <end position="114"/>
    </location>
</feature>
<protein>
    <submittedName>
        <fullName evidence="3">Unannotated protein</fullName>
    </submittedName>
</protein>
<organism evidence="3">
    <name type="scientific">freshwater metagenome</name>
    <dbReference type="NCBI Taxonomy" id="449393"/>
    <lineage>
        <taxon>unclassified sequences</taxon>
        <taxon>metagenomes</taxon>
        <taxon>ecological metagenomes</taxon>
    </lineage>
</organism>
<dbReference type="AlphaFoldDB" id="A0A6J7MVR1"/>
<name>A0A6J7MVR1_9ZZZZ</name>
<dbReference type="EMBL" id="CAEZYK010000055">
    <property type="protein sequence ID" value="CAB4726619.1"/>
    <property type="molecule type" value="Genomic_DNA"/>
</dbReference>